<sequence>MSLVFGFCLVTAVRGHFVSPKAHTSPDHHQWPYGYHLPFHAFYDKESRCPGAFQCAGRNGACINTGKVCDGSMDCPGGEDETNCPPNCRHMGMTPCLDRKSCGRPCDGKHDCPDLSDEIFCPSGCKCNPGDYLCLGGSKCIPRDEFCEEQGDVDLSDADCDMGDDENTGFCNYPTQE</sequence>
<dbReference type="InterPro" id="IPR023415">
    <property type="entry name" value="LDLR_class-A_CS"/>
</dbReference>
<evidence type="ECO:0000256" key="7">
    <source>
        <dbReference type="ARBA" id="ARBA00023157"/>
    </source>
</evidence>
<evidence type="ECO:0000256" key="4">
    <source>
        <dbReference type="ARBA" id="ARBA00022737"/>
    </source>
</evidence>
<dbReference type="PANTHER" id="PTHR24270">
    <property type="entry name" value="LOW-DENSITY LIPOPROTEIN RECEPTOR-RELATED"/>
    <property type="match status" value="1"/>
</dbReference>
<feature type="signal peptide" evidence="9">
    <location>
        <begin position="1"/>
        <end position="15"/>
    </location>
</feature>
<dbReference type="Gene3D" id="4.10.400.10">
    <property type="entry name" value="Low-density Lipoprotein Receptor"/>
    <property type="match status" value="1"/>
</dbReference>
<dbReference type="PROSITE" id="PS01209">
    <property type="entry name" value="LDLRA_1"/>
    <property type="match status" value="1"/>
</dbReference>
<evidence type="ECO:0000256" key="9">
    <source>
        <dbReference type="SAM" id="SignalP"/>
    </source>
</evidence>
<evidence type="ECO:0000256" key="6">
    <source>
        <dbReference type="ARBA" id="ARBA00023136"/>
    </source>
</evidence>
<dbReference type="CDD" id="cd00112">
    <property type="entry name" value="LDLa"/>
    <property type="match status" value="1"/>
</dbReference>
<accession>A0ABY7EWL2</accession>
<feature type="disulfide bond" evidence="8">
    <location>
        <begin position="69"/>
        <end position="84"/>
    </location>
</feature>
<protein>
    <submittedName>
        <fullName evidence="10">LDLR-like protein</fullName>
    </submittedName>
</protein>
<dbReference type="Proteomes" id="UP001164746">
    <property type="component" value="Chromosome 8"/>
</dbReference>
<dbReference type="InterPro" id="IPR050685">
    <property type="entry name" value="LDLR"/>
</dbReference>
<comment type="caution">
    <text evidence="8">Lacks conserved residue(s) required for the propagation of feature annotation.</text>
</comment>
<evidence type="ECO:0000256" key="3">
    <source>
        <dbReference type="ARBA" id="ARBA00022692"/>
    </source>
</evidence>
<keyword evidence="9" id="KW-0732">Signal</keyword>
<dbReference type="PRINTS" id="PR00261">
    <property type="entry name" value="LDLRECEPTOR"/>
</dbReference>
<name>A0ABY7EWL2_MYAAR</name>
<keyword evidence="6" id="KW-0472">Membrane</keyword>
<dbReference type="SMART" id="SM00192">
    <property type="entry name" value="LDLa"/>
    <property type="match status" value="3"/>
</dbReference>
<dbReference type="PROSITE" id="PS50068">
    <property type="entry name" value="LDLRA_2"/>
    <property type="match status" value="2"/>
</dbReference>
<reference evidence="10" key="1">
    <citation type="submission" date="2022-11" db="EMBL/GenBank/DDBJ databases">
        <title>Centuries of genome instability and evolution in soft-shell clam transmissible cancer (bioRxiv).</title>
        <authorList>
            <person name="Hart S.F.M."/>
            <person name="Yonemitsu M.A."/>
            <person name="Giersch R.M."/>
            <person name="Beal B.F."/>
            <person name="Arriagada G."/>
            <person name="Davis B.W."/>
            <person name="Ostrander E.A."/>
            <person name="Goff S.P."/>
            <person name="Metzger M.J."/>
        </authorList>
    </citation>
    <scope>NUCLEOTIDE SEQUENCE</scope>
    <source>
        <strain evidence="10">MELC-2E11</strain>
        <tissue evidence="10">Siphon/mantle</tissue>
    </source>
</reference>
<keyword evidence="4" id="KW-0677">Repeat</keyword>
<keyword evidence="11" id="KW-1185">Reference proteome</keyword>
<evidence type="ECO:0000313" key="10">
    <source>
        <dbReference type="EMBL" id="WAR12923.1"/>
    </source>
</evidence>
<gene>
    <name evidence="10" type="ORF">MAR_027103</name>
</gene>
<keyword evidence="5" id="KW-1133">Transmembrane helix</keyword>
<evidence type="ECO:0000313" key="11">
    <source>
        <dbReference type="Proteomes" id="UP001164746"/>
    </source>
</evidence>
<evidence type="ECO:0000256" key="8">
    <source>
        <dbReference type="PROSITE-ProRule" id="PRU00124"/>
    </source>
</evidence>
<feature type="chain" id="PRO_5045268565" evidence="9">
    <location>
        <begin position="16"/>
        <end position="177"/>
    </location>
</feature>
<dbReference type="InterPro" id="IPR036055">
    <property type="entry name" value="LDL_receptor-like_sf"/>
</dbReference>
<dbReference type="EMBL" id="CP111019">
    <property type="protein sequence ID" value="WAR12923.1"/>
    <property type="molecule type" value="Genomic_DNA"/>
</dbReference>
<dbReference type="InterPro" id="IPR002172">
    <property type="entry name" value="LDrepeatLR_classA_rpt"/>
</dbReference>
<dbReference type="SUPFAM" id="SSF57424">
    <property type="entry name" value="LDL receptor-like module"/>
    <property type="match status" value="1"/>
</dbReference>
<organism evidence="10 11">
    <name type="scientific">Mya arenaria</name>
    <name type="common">Soft-shell clam</name>
    <dbReference type="NCBI Taxonomy" id="6604"/>
    <lineage>
        <taxon>Eukaryota</taxon>
        <taxon>Metazoa</taxon>
        <taxon>Spiralia</taxon>
        <taxon>Lophotrochozoa</taxon>
        <taxon>Mollusca</taxon>
        <taxon>Bivalvia</taxon>
        <taxon>Autobranchia</taxon>
        <taxon>Heteroconchia</taxon>
        <taxon>Euheterodonta</taxon>
        <taxon>Imparidentia</taxon>
        <taxon>Neoheterodontei</taxon>
        <taxon>Myida</taxon>
        <taxon>Myoidea</taxon>
        <taxon>Myidae</taxon>
        <taxon>Mya</taxon>
    </lineage>
</organism>
<comment type="subcellular location">
    <subcellularLocation>
        <location evidence="2">Endomembrane system</location>
    </subcellularLocation>
    <subcellularLocation>
        <location evidence="1">Membrane</location>
        <topology evidence="1">Single-pass membrane protein</topology>
    </subcellularLocation>
</comment>
<proteinExistence type="predicted"/>
<evidence type="ECO:0000256" key="2">
    <source>
        <dbReference type="ARBA" id="ARBA00004308"/>
    </source>
</evidence>
<keyword evidence="3" id="KW-0812">Transmembrane</keyword>
<dbReference type="Pfam" id="PF00057">
    <property type="entry name" value="Ldl_recept_a"/>
    <property type="match status" value="1"/>
</dbReference>
<keyword evidence="7 8" id="KW-1015">Disulfide bond</keyword>
<evidence type="ECO:0000256" key="5">
    <source>
        <dbReference type="ARBA" id="ARBA00022989"/>
    </source>
</evidence>
<evidence type="ECO:0000256" key="1">
    <source>
        <dbReference type="ARBA" id="ARBA00004167"/>
    </source>
</evidence>